<gene>
    <name evidence="1 2" type="ordered locus">At2g19960</name>
    <name evidence="2" type="ORF">T2G17.24</name>
    <name evidence="2" type="ORF">T2G17_24</name>
</gene>
<name>A0A1P8B0P9_ARATH</name>
<dbReference type="SMR" id="A0A1P8B0P9"/>
<evidence type="ECO:0000313" key="2">
    <source>
        <dbReference type="EMBL" id="ANM62507.1"/>
    </source>
</evidence>
<dbReference type="EMBL" id="CP002685">
    <property type="protein sequence ID" value="ANM62507.1"/>
    <property type="molecule type" value="Genomic_DNA"/>
</dbReference>
<dbReference type="OrthoDB" id="1049342at2759"/>
<protein>
    <submittedName>
        <fullName evidence="2">HAT family dimerization domain-containing protein</fullName>
    </submittedName>
</protein>
<dbReference type="ExpressionAtlas" id="A0A1P8B0P9">
    <property type="expression patterns" value="baseline and differential"/>
</dbReference>
<dbReference type="GeneID" id="28718288"/>
<reference evidence="2 3" key="1">
    <citation type="journal article" date="1999" name="Nature">
        <title>Sequence and analysis of chromosome 2 of the plant Arabidopsis thaliana.</title>
        <authorList>
            <person name="Lin X."/>
            <person name="Kaul S."/>
            <person name="Rounsley S."/>
            <person name="Shea T.P."/>
            <person name="Benito M.I."/>
            <person name="Town C.D."/>
            <person name="Fujii C.Y."/>
            <person name="Mason T."/>
            <person name="Bowman C.L."/>
            <person name="Barnstead M."/>
            <person name="Feldblyum T.V."/>
            <person name="Buell C.R."/>
            <person name="Ketchum K.A."/>
            <person name="Lee J."/>
            <person name="Ronning C.M."/>
            <person name="Koo H.L."/>
            <person name="Moffat K.S."/>
            <person name="Cronin L.A."/>
            <person name="Shen M."/>
            <person name="Pai G."/>
            <person name="Van Aken S."/>
            <person name="Umayam L."/>
            <person name="Tallon L.J."/>
            <person name="Gill J.E."/>
            <person name="Adams M.D."/>
            <person name="Carrera A.J."/>
            <person name="Creasy T.H."/>
            <person name="Goodman H.M."/>
            <person name="Somerville C.R."/>
            <person name="Copenhaver G.P."/>
            <person name="Preuss D."/>
            <person name="Nierman W.C."/>
            <person name="White O."/>
            <person name="Eisen J.A."/>
            <person name="Salzberg S.L."/>
            <person name="Fraser C.M."/>
            <person name="Venter J.C."/>
        </authorList>
    </citation>
    <scope>NUCLEOTIDE SEQUENCE [LARGE SCALE GENOMIC DNA]</scope>
    <source>
        <strain evidence="3">cv. Columbia</strain>
    </source>
</reference>
<accession>A0A1P8B0P9</accession>
<reference evidence="3" key="2">
    <citation type="journal article" date="2017" name="Plant J.">
        <title>Araport11: a complete reannotation of the Arabidopsis thaliana reference genome.</title>
        <authorList>
            <person name="Cheng C.Y."/>
            <person name="Krishnakumar V."/>
            <person name="Chan A.P."/>
            <person name="Thibaud-Nissen F."/>
            <person name="Schobel S."/>
            <person name="Town C.D."/>
        </authorList>
    </citation>
    <scope>GENOME REANNOTATION</scope>
    <source>
        <strain evidence="3">cv. Columbia</strain>
    </source>
</reference>
<dbReference type="AlphaFoldDB" id="A0A1P8B0P9"/>
<evidence type="ECO:0000313" key="3">
    <source>
        <dbReference type="Proteomes" id="UP000006548"/>
    </source>
</evidence>
<dbReference type="Araport" id="AT2G19960"/>
<evidence type="ECO:0000313" key="1">
    <source>
        <dbReference type="Araport" id="AT2G19960"/>
    </source>
</evidence>
<proteinExistence type="predicted"/>
<dbReference type="Proteomes" id="UP000006548">
    <property type="component" value="Chromosome 2"/>
</dbReference>
<organism evidence="2 3">
    <name type="scientific">Arabidopsis thaliana</name>
    <name type="common">Mouse-ear cress</name>
    <dbReference type="NCBI Taxonomy" id="3702"/>
    <lineage>
        <taxon>Eukaryota</taxon>
        <taxon>Viridiplantae</taxon>
        <taxon>Streptophyta</taxon>
        <taxon>Embryophyta</taxon>
        <taxon>Tracheophyta</taxon>
        <taxon>Spermatophyta</taxon>
        <taxon>Magnoliopsida</taxon>
        <taxon>eudicotyledons</taxon>
        <taxon>Gunneridae</taxon>
        <taxon>Pentapetalae</taxon>
        <taxon>rosids</taxon>
        <taxon>malvids</taxon>
        <taxon>Brassicales</taxon>
        <taxon>Brassicaceae</taxon>
        <taxon>Camelineae</taxon>
        <taxon>Arabidopsis</taxon>
    </lineage>
</organism>
<dbReference type="TAIR" id="AT2G19960"/>
<keyword evidence="3" id="KW-1185">Reference proteome</keyword>
<sequence>MFEIYRIDYFIQIMDQALYSLETRFEQFQSFGCICGKKFFKAEIDKILSSFEYVTRKVK</sequence>